<sequence>MYEKLKSTLLSLLVVVSLWQTFLLVNSKPEFERMDSTSYVQTELEGSRLEVQDLLFPREIVLHFGDDRHSVLYPSQEFYKKIYEEKIKQRTFDGFRPLSRSAKNWEELRTTTRGLEIRFQDSIPISILQTILQLRGDFIYTDDEINRIWIANEGEGDSEVRVYFFSGNGLNVYESTQADLQPSDIEQYVAFGEYMNSQNNYRSRDGLYYLPEQNLPAVRLKFTYETFTPEQWKNSLFVDPSISRNFAEKDGTEIYTDGKRGLQINQLDKWMAYSDPVAPVQEWADIRNHFYSAVQFINQHGGWNGTYMLQAYPEPWNQQFTFMQYIGMYPVIATEMQPYGQIRLTMQKSIVSNYERSMLQLQEEVSRTEMTLVGGDRLQELIAAHSSRNEIVHVFPAFQASVNEKYVEMIPMWAIQKSDGSFDMLPTR</sequence>
<dbReference type="EMBL" id="JBHUMM010000025">
    <property type="protein sequence ID" value="MFD2672178.1"/>
    <property type="molecule type" value="Genomic_DNA"/>
</dbReference>
<dbReference type="Gene3D" id="3.30.310.160">
    <property type="entry name" value="YycH protein, domain 2"/>
    <property type="match status" value="1"/>
</dbReference>
<accession>A0ABW5RB53</accession>
<comment type="caution">
    <text evidence="2">The sequence shown here is derived from an EMBL/GenBank/DDBJ whole genome shotgun (WGS) entry which is preliminary data.</text>
</comment>
<gene>
    <name evidence="2" type="ORF">ACFSUC_11255</name>
</gene>
<dbReference type="InterPro" id="IPR042274">
    <property type="entry name" value="YycH/YycI_2"/>
</dbReference>
<dbReference type="RefSeq" id="WP_379929701.1">
    <property type="nucleotide sequence ID" value="NZ_JBHUMM010000025.1"/>
</dbReference>
<reference evidence="3" key="1">
    <citation type="journal article" date="2019" name="Int. J. Syst. Evol. Microbiol.">
        <title>The Global Catalogue of Microorganisms (GCM) 10K type strain sequencing project: providing services to taxonomists for standard genome sequencing and annotation.</title>
        <authorList>
            <consortium name="The Broad Institute Genomics Platform"/>
            <consortium name="The Broad Institute Genome Sequencing Center for Infectious Disease"/>
            <person name="Wu L."/>
            <person name="Ma J."/>
        </authorList>
    </citation>
    <scope>NUCLEOTIDE SEQUENCE [LARGE SCALE GENOMIC DNA]</scope>
    <source>
        <strain evidence="3">KCTC 33676</strain>
    </source>
</reference>
<dbReference type="InterPro" id="IPR009996">
    <property type="entry name" value="YycH"/>
</dbReference>
<evidence type="ECO:0000313" key="2">
    <source>
        <dbReference type="EMBL" id="MFD2672178.1"/>
    </source>
</evidence>
<keyword evidence="3" id="KW-1185">Reference proteome</keyword>
<dbReference type="Pfam" id="PF07435">
    <property type="entry name" value="YycH"/>
    <property type="match status" value="1"/>
</dbReference>
<dbReference type="Proteomes" id="UP001597497">
    <property type="component" value="Unassembled WGS sequence"/>
</dbReference>
<evidence type="ECO:0000259" key="1">
    <source>
        <dbReference type="Pfam" id="PF07435"/>
    </source>
</evidence>
<name>A0ABW5RB53_9BACL</name>
<protein>
    <submittedName>
        <fullName evidence="2">YycH family regulatory protein</fullName>
    </submittedName>
</protein>
<dbReference type="CDD" id="cd15787">
    <property type="entry name" value="YycH_N"/>
    <property type="match status" value="1"/>
</dbReference>
<evidence type="ECO:0000313" key="3">
    <source>
        <dbReference type="Proteomes" id="UP001597497"/>
    </source>
</evidence>
<organism evidence="2 3">
    <name type="scientific">Marinicrinis sediminis</name>
    <dbReference type="NCBI Taxonomy" id="1652465"/>
    <lineage>
        <taxon>Bacteria</taxon>
        <taxon>Bacillati</taxon>
        <taxon>Bacillota</taxon>
        <taxon>Bacilli</taxon>
        <taxon>Bacillales</taxon>
        <taxon>Paenibacillaceae</taxon>
    </lineage>
</organism>
<feature type="domain" description="Regulatory protein YycH" evidence="1">
    <location>
        <begin position="3"/>
        <end position="416"/>
    </location>
</feature>
<proteinExistence type="predicted"/>